<feature type="region of interest" description="Disordered" evidence="1">
    <location>
        <begin position="170"/>
        <end position="226"/>
    </location>
</feature>
<feature type="compositionally biased region" description="Polar residues" evidence="1">
    <location>
        <begin position="47"/>
        <end position="59"/>
    </location>
</feature>
<dbReference type="EMBL" id="JAJTJA010000001">
    <property type="protein sequence ID" value="KAH8705976.1"/>
    <property type="molecule type" value="Genomic_DNA"/>
</dbReference>
<feature type="region of interest" description="Disordered" evidence="1">
    <location>
        <begin position="1"/>
        <end position="62"/>
    </location>
</feature>
<feature type="compositionally biased region" description="Low complexity" evidence="1">
    <location>
        <begin position="177"/>
        <end position="188"/>
    </location>
</feature>
<name>A0AAD4L6E7_9EURO</name>
<accession>A0AAD4L6E7</accession>
<protein>
    <submittedName>
        <fullName evidence="2">Uncharacterized protein</fullName>
    </submittedName>
</protein>
<sequence>MPRPHHPSGTGYMVHNSRTAHHRDTDSESSSHAGPGQASTHRYDPNNGLQIPEATSNQKNRMRTHAREVKNTAHCVLASKELLMLHVLASNESMPRTRRRFLAQIIEPDDPKAALNVAFDRKPSARTVMPLKRRLEAQEYIGAIQGGAIPNNVIDVVEADDSHGWEMGIRKRSNVASSHSSRQSPSSSLRKKGKSRARTPEQEQLAGRASETSGGRPSQSPPALPPTRAIRQQVPQQIQRWSGAEREQGLRMSPTTATELDTEAVDMDVDTDGDVDSDMGDNMEIDVAGPSRRSNQRRVHWNDGIDDAL</sequence>
<gene>
    <name evidence="2" type="ORF">BGW36DRAFT_368507</name>
</gene>
<feature type="compositionally biased region" description="Acidic residues" evidence="1">
    <location>
        <begin position="260"/>
        <end position="284"/>
    </location>
</feature>
<dbReference type="RefSeq" id="XP_046078597.1">
    <property type="nucleotide sequence ID" value="XM_046215002.1"/>
</dbReference>
<proteinExistence type="predicted"/>
<comment type="caution">
    <text evidence="2">The sequence shown here is derived from an EMBL/GenBank/DDBJ whole genome shotgun (WGS) entry which is preliminary data.</text>
</comment>
<feature type="region of interest" description="Disordered" evidence="1">
    <location>
        <begin position="241"/>
        <end position="309"/>
    </location>
</feature>
<evidence type="ECO:0000256" key="1">
    <source>
        <dbReference type="SAM" id="MobiDB-lite"/>
    </source>
</evidence>
<organism evidence="2 3">
    <name type="scientific">Talaromyces proteolyticus</name>
    <dbReference type="NCBI Taxonomy" id="1131652"/>
    <lineage>
        <taxon>Eukaryota</taxon>
        <taxon>Fungi</taxon>
        <taxon>Dikarya</taxon>
        <taxon>Ascomycota</taxon>
        <taxon>Pezizomycotina</taxon>
        <taxon>Eurotiomycetes</taxon>
        <taxon>Eurotiomycetidae</taxon>
        <taxon>Eurotiales</taxon>
        <taxon>Trichocomaceae</taxon>
        <taxon>Talaromyces</taxon>
        <taxon>Talaromyces sect. Bacilispori</taxon>
    </lineage>
</organism>
<reference evidence="2" key="1">
    <citation type="submission" date="2021-12" db="EMBL/GenBank/DDBJ databases">
        <title>Convergent genome expansion in fungi linked to evolution of root-endophyte symbiosis.</title>
        <authorList>
            <consortium name="DOE Joint Genome Institute"/>
            <person name="Ke Y.-H."/>
            <person name="Bonito G."/>
            <person name="Liao H.-L."/>
            <person name="Looney B."/>
            <person name="Rojas-Flechas A."/>
            <person name="Nash J."/>
            <person name="Hameed K."/>
            <person name="Schadt C."/>
            <person name="Martin F."/>
            <person name="Crous P.W."/>
            <person name="Miettinen O."/>
            <person name="Magnuson J.K."/>
            <person name="Labbe J."/>
            <person name="Jacobson D."/>
            <person name="Doktycz M.J."/>
            <person name="Veneault-Fourrey C."/>
            <person name="Kuo A."/>
            <person name="Mondo S."/>
            <person name="Calhoun S."/>
            <person name="Riley R."/>
            <person name="Ohm R."/>
            <person name="LaButti K."/>
            <person name="Andreopoulos B."/>
            <person name="Pangilinan J."/>
            <person name="Nolan M."/>
            <person name="Tritt A."/>
            <person name="Clum A."/>
            <person name="Lipzen A."/>
            <person name="Daum C."/>
            <person name="Barry K."/>
            <person name="Grigoriev I.V."/>
            <person name="Vilgalys R."/>
        </authorList>
    </citation>
    <scope>NUCLEOTIDE SEQUENCE</scope>
    <source>
        <strain evidence="2">PMI_201</strain>
    </source>
</reference>
<dbReference type="AlphaFoldDB" id="A0AAD4L6E7"/>
<keyword evidence="3" id="KW-1185">Reference proteome</keyword>
<evidence type="ECO:0000313" key="2">
    <source>
        <dbReference type="EMBL" id="KAH8705976.1"/>
    </source>
</evidence>
<feature type="compositionally biased region" description="Polar residues" evidence="1">
    <location>
        <begin position="28"/>
        <end position="40"/>
    </location>
</feature>
<evidence type="ECO:0000313" key="3">
    <source>
        <dbReference type="Proteomes" id="UP001201262"/>
    </source>
</evidence>
<dbReference type="Proteomes" id="UP001201262">
    <property type="component" value="Unassembled WGS sequence"/>
</dbReference>
<dbReference type="GeneID" id="70245289"/>